<dbReference type="PROSITE" id="PS51819">
    <property type="entry name" value="VOC"/>
    <property type="match status" value="1"/>
</dbReference>
<dbReference type="Pfam" id="PF00903">
    <property type="entry name" value="Glyoxalase"/>
    <property type="match status" value="1"/>
</dbReference>
<accession>A9A3S3</accession>
<dbReference type="InterPro" id="IPR004360">
    <property type="entry name" value="Glyas_Fos-R_dOase_dom"/>
</dbReference>
<evidence type="ECO:0000313" key="2">
    <source>
        <dbReference type="EMBL" id="ABX13335.1"/>
    </source>
</evidence>
<dbReference type="PANTHER" id="PTHR36437">
    <property type="entry name" value="GLYOXALASE/BLEOMYCIN RESISTANCE PROTEIN/DIOXYGENASE"/>
    <property type="match status" value="1"/>
</dbReference>
<dbReference type="eggNOG" id="arCOG02706">
    <property type="taxonomic scope" value="Archaea"/>
</dbReference>
<gene>
    <name evidence="2" type="ordered locus">Nmar_1439</name>
</gene>
<dbReference type="Gene3D" id="3.10.180.10">
    <property type="entry name" value="2,3-Dihydroxybiphenyl 1,2-Dioxygenase, domain 1"/>
    <property type="match status" value="1"/>
</dbReference>
<organism evidence="2 3">
    <name type="scientific">Nitrosopumilus maritimus (strain SCM1)</name>
    <dbReference type="NCBI Taxonomy" id="436308"/>
    <lineage>
        <taxon>Archaea</taxon>
        <taxon>Nitrososphaerota</taxon>
        <taxon>Nitrososphaeria</taxon>
        <taxon>Nitrosopumilales</taxon>
        <taxon>Nitrosopumilaceae</taxon>
        <taxon>Nitrosopumilus</taxon>
    </lineage>
</organism>
<dbReference type="GeneID" id="5774662"/>
<sequence>MMIDEIEGMTVMVSDQQKALDFYTEKLGFESKLDTDVAGFRWIVVGPPNSKTVLSLADPVNVEKWSEKKSTKLDLKIGTPTGIWFFTKNIDETYHELQSKGVEITKPEKQVWGGIMCTVYDQDKNSFGLVGDSEQH</sequence>
<dbReference type="STRING" id="436308.Nmar_1439"/>
<dbReference type="KEGG" id="nmr:Nmar_1439"/>
<dbReference type="AlphaFoldDB" id="A9A3S3"/>
<dbReference type="InParanoid" id="A9A3S3"/>
<dbReference type="PANTHER" id="PTHR36437:SF2">
    <property type="entry name" value="GLYOXALASE_BLEOMYCIN RESISTANCE PROTEIN_DIOXYGENASE"/>
    <property type="match status" value="1"/>
</dbReference>
<dbReference type="SUPFAM" id="SSF54593">
    <property type="entry name" value="Glyoxalase/Bleomycin resistance protein/Dihydroxybiphenyl dioxygenase"/>
    <property type="match status" value="1"/>
</dbReference>
<name>A9A3S3_NITMS</name>
<keyword evidence="3" id="KW-1185">Reference proteome</keyword>
<dbReference type="PhylomeDB" id="A9A3S3"/>
<proteinExistence type="predicted"/>
<feature type="domain" description="VOC" evidence="1">
    <location>
        <begin position="5"/>
        <end position="132"/>
    </location>
</feature>
<dbReference type="OrthoDB" id="358887at2157"/>
<dbReference type="RefSeq" id="WP_012215822.1">
    <property type="nucleotide sequence ID" value="NC_010085.1"/>
</dbReference>
<dbReference type="InterPro" id="IPR029068">
    <property type="entry name" value="Glyas_Bleomycin-R_OHBP_Dase"/>
</dbReference>
<dbReference type="Proteomes" id="UP000000792">
    <property type="component" value="Chromosome"/>
</dbReference>
<reference evidence="2 3" key="1">
    <citation type="journal article" date="2010" name="Proc. Natl. Acad. Sci. U.S.A.">
        <title>Nitrosopumilus maritimus genome reveals unique mechanisms for nitrification and autotrophy in globally distributed marine crenarchaea.</title>
        <authorList>
            <person name="Walker C.B."/>
            <person name="de la Torre J.R."/>
            <person name="Klotz M.G."/>
            <person name="Urakawa H."/>
            <person name="Pinel N."/>
            <person name="Arp D.J."/>
            <person name="Brochier-Armanet C."/>
            <person name="Chain P.S."/>
            <person name="Chan P.P."/>
            <person name="Gollabgir A."/>
            <person name="Hemp J."/>
            <person name="Hugler M."/>
            <person name="Karr E.A."/>
            <person name="Konneke M."/>
            <person name="Shin M."/>
            <person name="Lawton T.J."/>
            <person name="Lowe T."/>
            <person name="Martens-Habbena W."/>
            <person name="Sayavedra-Soto L.A."/>
            <person name="Lang D."/>
            <person name="Sievert S.M."/>
            <person name="Rosenzweig A.C."/>
            <person name="Manning G."/>
            <person name="Stahl D.A."/>
        </authorList>
    </citation>
    <scope>NUCLEOTIDE SEQUENCE [LARGE SCALE GENOMIC DNA]</scope>
    <source>
        <strain evidence="2 3">SCM1</strain>
    </source>
</reference>
<protein>
    <submittedName>
        <fullName evidence="2">Glyoxalase/bleomycin resistance protein/dioxygenase</fullName>
    </submittedName>
</protein>
<dbReference type="EnsemblBacteria" id="ABX13335">
    <property type="protein sequence ID" value="ABX13335"/>
    <property type="gene ID" value="Nmar_1439"/>
</dbReference>
<dbReference type="HOGENOM" id="CLU_046006_10_4_2"/>
<evidence type="ECO:0000313" key="3">
    <source>
        <dbReference type="Proteomes" id="UP000000792"/>
    </source>
</evidence>
<dbReference type="InterPro" id="IPR037523">
    <property type="entry name" value="VOC_core"/>
</dbReference>
<evidence type="ECO:0000259" key="1">
    <source>
        <dbReference type="PROSITE" id="PS51819"/>
    </source>
</evidence>
<dbReference type="EMBL" id="CP000866">
    <property type="protein sequence ID" value="ABX13335.1"/>
    <property type="molecule type" value="Genomic_DNA"/>
</dbReference>